<reference evidence="2" key="1">
    <citation type="journal article" date="2023" name="Science">
        <title>Genome structures resolve the early diversification of teleost fishes.</title>
        <authorList>
            <person name="Parey E."/>
            <person name="Louis A."/>
            <person name="Montfort J."/>
            <person name="Bouchez O."/>
            <person name="Roques C."/>
            <person name="Iampietro C."/>
            <person name="Lluch J."/>
            <person name="Castinel A."/>
            <person name="Donnadieu C."/>
            <person name="Desvignes T."/>
            <person name="Floi Bucao C."/>
            <person name="Jouanno E."/>
            <person name="Wen M."/>
            <person name="Mejri S."/>
            <person name="Dirks R."/>
            <person name="Jansen H."/>
            <person name="Henkel C."/>
            <person name="Chen W.J."/>
            <person name="Zahm M."/>
            <person name="Cabau C."/>
            <person name="Klopp C."/>
            <person name="Thompson A.W."/>
            <person name="Robinson-Rechavi M."/>
            <person name="Braasch I."/>
            <person name="Lecointre G."/>
            <person name="Bobe J."/>
            <person name="Postlethwait J.H."/>
            <person name="Berthelot C."/>
            <person name="Roest Crollius H."/>
            <person name="Guiguen Y."/>
        </authorList>
    </citation>
    <scope>NUCLEOTIDE SEQUENCE</scope>
    <source>
        <strain evidence="2">NC1722</strain>
    </source>
</reference>
<dbReference type="EMBL" id="JAINUG010000009">
    <property type="protein sequence ID" value="KAJ8415487.1"/>
    <property type="molecule type" value="Genomic_DNA"/>
</dbReference>
<sequence length="122" mass="13155">MNAARSLDPELQWPGFVVLEPPEETERYGHLPLPLAEGETETHLSAPGPPGATGQKDIPTFHLSPRVELPNALPSVAASPRSGVCQESPSHTEQRRGSLAGPARVLRREPVLAVPSEAKEHY</sequence>
<dbReference type="AlphaFoldDB" id="A0AAD7T730"/>
<evidence type="ECO:0000313" key="3">
    <source>
        <dbReference type="Proteomes" id="UP001221898"/>
    </source>
</evidence>
<evidence type="ECO:0000313" key="2">
    <source>
        <dbReference type="EMBL" id="KAJ8415487.1"/>
    </source>
</evidence>
<gene>
    <name evidence="2" type="ORF">AAFF_G00424670</name>
</gene>
<protein>
    <submittedName>
        <fullName evidence="2">Uncharacterized protein</fullName>
    </submittedName>
</protein>
<comment type="caution">
    <text evidence="2">The sequence shown here is derived from an EMBL/GenBank/DDBJ whole genome shotgun (WGS) entry which is preliminary data.</text>
</comment>
<accession>A0AAD7T730</accession>
<dbReference type="Proteomes" id="UP001221898">
    <property type="component" value="Unassembled WGS sequence"/>
</dbReference>
<feature type="region of interest" description="Disordered" evidence="1">
    <location>
        <begin position="74"/>
        <end position="122"/>
    </location>
</feature>
<evidence type="ECO:0000256" key="1">
    <source>
        <dbReference type="SAM" id="MobiDB-lite"/>
    </source>
</evidence>
<name>A0AAD7T730_9TELE</name>
<feature type="region of interest" description="Disordered" evidence="1">
    <location>
        <begin position="38"/>
        <end position="59"/>
    </location>
</feature>
<organism evidence="2 3">
    <name type="scientific">Aldrovandia affinis</name>
    <dbReference type="NCBI Taxonomy" id="143900"/>
    <lineage>
        <taxon>Eukaryota</taxon>
        <taxon>Metazoa</taxon>
        <taxon>Chordata</taxon>
        <taxon>Craniata</taxon>
        <taxon>Vertebrata</taxon>
        <taxon>Euteleostomi</taxon>
        <taxon>Actinopterygii</taxon>
        <taxon>Neopterygii</taxon>
        <taxon>Teleostei</taxon>
        <taxon>Notacanthiformes</taxon>
        <taxon>Halosauridae</taxon>
        <taxon>Aldrovandia</taxon>
    </lineage>
</organism>
<proteinExistence type="predicted"/>
<keyword evidence="3" id="KW-1185">Reference proteome</keyword>